<dbReference type="RefSeq" id="WP_153724357.1">
    <property type="nucleotide sequence ID" value="NZ_CP045875.1"/>
</dbReference>
<protein>
    <submittedName>
        <fullName evidence="1">Uncharacterized protein</fullName>
    </submittedName>
</protein>
<dbReference type="AlphaFoldDB" id="A0A5Q2N0Q7"/>
<proteinExistence type="predicted"/>
<evidence type="ECO:0000313" key="1">
    <source>
        <dbReference type="EMBL" id="QGG46862.1"/>
    </source>
</evidence>
<name>A0A5Q2N0Q7_9FIRM</name>
<sequence length="80" mass="9015">MLKQLLDIENSLGDPMLVYRIGNNLGLTAHRIGNGAEVFFGKIENGRVRIDPVSQIVFDSWEETLSFIGQFSELNENCPF</sequence>
<reference evidence="2" key="1">
    <citation type="submission" date="2019-11" db="EMBL/GenBank/DDBJ databases">
        <title>Genome sequence of Heliorestis convoluta strain HH, an alkaliphilic and minimalistic phototrophic bacterium from a soda lake in Egypt.</title>
        <authorList>
            <person name="Dewey E.D."/>
            <person name="Stokes L.M."/>
            <person name="Burchell B.M."/>
            <person name="Shaffer K.N."/>
            <person name="Huntington A.M."/>
            <person name="Baker J.M."/>
            <person name="Nadendla S."/>
            <person name="Giglio M.G."/>
            <person name="Touchman J.W."/>
            <person name="Blankenship R.E."/>
            <person name="Madigan M.T."/>
            <person name="Sattley W.M."/>
        </authorList>
    </citation>
    <scope>NUCLEOTIDE SEQUENCE [LARGE SCALE GENOMIC DNA]</scope>
    <source>
        <strain evidence="2">HH</strain>
    </source>
</reference>
<organism evidence="1 2">
    <name type="scientific">Heliorestis convoluta</name>
    <dbReference type="NCBI Taxonomy" id="356322"/>
    <lineage>
        <taxon>Bacteria</taxon>
        <taxon>Bacillati</taxon>
        <taxon>Bacillota</taxon>
        <taxon>Clostridia</taxon>
        <taxon>Eubacteriales</taxon>
        <taxon>Heliobacteriaceae</taxon>
        <taxon>Heliorestis</taxon>
    </lineage>
</organism>
<evidence type="ECO:0000313" key="2">
    <source>
        <dbReference type="Proteomes" id="UP000366051"/>
    </source>
</evidence>
<dbReference type="KEGG" id="hcv:FTV88_0684"/>
<dbReference type="EMBL" id="CP045875">
    <property type="protein sequence ID" value="QGG46862.1"/>
    <property type="molecule type" value="Genomic_DNA"/>
</dbReference>
<keyword evidence="2" id="KW-1185">Reference proteome</keyword>
<accession>A0A5Q2N0Q7</accession>
<dbReference type="Proteomes" id="UP000366051">
    <property type="component" value="Chromosome"/>
</dbReference>
<gene>
    <name evidence="1" type="ORF">FTV88_0684</name>
</gene>